<protein>
    <submittedName>
        <fullName evidence="2">Uncharacterized protein</fullName>
    </submittedName>
</protein>
<reference evidence="2" key="1">
    <citation type="submission" date="2022-05" db="EMBL/GenBank/DDBJ databases">
        <authorList>
            <person name="Pankratov T."/>
        </authorList>
    </citation>
    <scope>NUCLEOTIDE SEQUENCE</scope>
    <source>
        <strain evidence="2">BP6-180914</strain>
    </source>
</reference>
<gene>
    <name evidence="2" type="ORF">M8523_30230</name>
</gene>
<dbReference type="AlphaFoldDB" id="A0AA41Z3A0"/>
<name>A0AA41Z3A0_9HYPH</name>
<feature type="signal peptide" evidence="1">
    <location>
        <begin position="1"/>
        <end position="23"/>
    </location>
</feature>
<dbReference type="RefSeq" id="WP_282588582.1">
    <property type="nucleotide sequence ID" value="NZ_JAMOIM010000043.1"/>
</dbReference>
<sequence length="187" mass="20197">MFKKIGVAFLVAAATLTAAPAFAFETLVSQIHKNQDGSHTFYFAIKLGPDETLTPGDKASADFMTVYNFYGLIDGSAKSPEGWEFSSEQFGRTPTMNGYPTVMPLDVPNTPNLTWTVTSRSRRAQVDGFTATTRVNTTIQGEYSAQVTRNPSAVQVEASSTPAVTRQSSKQALIGMLPTPSFLAEVN</sequence>
<dbReference type="Proteomes" id="UP001165667">
    <property type="component" value="Unassembled WGS sequence"/>
</dbReference>
<evidence type="ECO:0000313" key="3">
    <source>
        <dbReference type="Proteomes" id="UP001165667"/>
    </source>
</evidence>
<accession>A0AA41Z3A0</accession>
<comment type="caution">
    <text evidence="2">The sequence shown here is derived from an EMBL/GenBank/DDBJ whole genome shotgun (WGS) entry which is preliminary data.</text>
</comment>
<proteinExistence type="predicted"/>
<keyword evidence="3" id="KW-1185">Reference proteome</keyword>
<feature type="chain" id="PRO_5041468581" evidence="1">
    <location>
        <begin position="24"/>
        <end position="187"/>
    </location>
</feature>
<evidence type="ECO:0000256" key="1">
    <source>
        <dbReference type="SAM" id="SignalP"/>
    </source>
</evidence>
<keyword evidence="1" id="KW-0732">Signal</keyword>
<organism evidence="2 3">
    <name type="scientific">Lichenifustis flavocetrariae</name>
    <dbReference type="NCBI Taxonomy" id="2949735"/>
    <lineage>
        <taxon>Bacteria</taxon>
        <taxon>Pseudomonadati</taxon>
        <taxon>Pseudomonadota</taxon>
        <taxon>Alphaproteobacteria</taxon>
        <taxon>Hyphomicrobiales</taxon>
        <taxon>Lichenihabitantaceae</taxon>
        <taxon>Lichenifustis</taxon>
    </lineage>
</organism>
<evidence type="ECO:0000313" key="2">
    <source>
        <dbReference type="EMBL" id="MCW6512206.1"/>
    </source>
</evidence>
<dbReference type="EMBL" id="JAMOIM010000043">
    <property type="protein sequence ID" value="MCW6512206.1"/>
    <property type="molecule type" value="Genomic_DNA"/>
</dbReference>